<keyword evidence="7 10" id="KW-0808">Transferase</keyword>
<dbReference type="HAMAP" id="MF_00230">
    <property type="entry name" value="CobT"/>
    <property type="match status" value="1"/>
</dbReference>
<dbReference type="PANTHER" id="PTHR43463:SF1">
    <property type="entry name" value="NICOTINATE-NUCLEOTIDE--DIMETHYLBENZIMIDAZOLE PHOSPHORIBOSYLTRANSFERASE"/>
    <property type="match status" value="1"/>
</dbReference>
<organism evidence="11 12">
    <name type="scientific">Algivirga pacifica</name>
    <dbReference type="NCBI Taxonomy" id="1162670"/>
    <lineage>
        <taxon>Bacteria</taxon>
        <taxon>Pseudomonadati</taxon>
        <taxon>Bacteroidota</taxon>
        <taxon>Cytophagia</taxon>
        <taxon>Cytophagales</taxon>
        <taxon>Flammeovirgaceae</taxon>
        <taxon>Algivirga</taxon>
    </lineage>
</organism>
<comment type="caution">
    <text evidence="11">The sequence shown here is derived from an EMBL/GenBank/DDBJ whole genome shotgun (WGS) entry which is preliminary data.</text>
</comment>
<dbReference type="InterPro" id="IPR036087">
    <property type="entry name" value="Nict_dMeBzImd_PRibTrfase_sf"/>
</dbReference>
<comment type="catalytic activity">
    <reaction evidence="9 10">
        <text>5,6-dimethylbenzimidazole + nicotinate beta-D-ribonucleotide = alpha-ribazole 5'-phosphate + nicotinate + H(+)</text>
        <dbReference type="Rhea" id="RHEA:11196"/>
        <dbReference type="ChEBI" id="CHEBI:15378"/>
        <dbReference type="ChEBI" id="CHEBI:15890"/>
        <dbReference type="ChEBI" id="CHEBI:32544"/>
        <dbReference type="ChEBI" id="CHEBI:57502"/>
        <dbReference type="ChEBI" id="CHEBI:57918"/>
        <dbReference type="EC" id="2.4.2.21"/>
    </reaction>
</comment>
<feature type="active site" description="Proton acceptor" evidence="10">
    <location>
        <position position="316"/>
    </location>
</feature>
<dbReference type="Pfam" id="PF02277">
    <property type="entry name" value="DBI_PRT"/>
    <property type="match status" value="1"/>
</dbReference>
<dbReference type="EMBL" id="BAABJX010000048">
    <property type="protein sequence ID" value="GAA4843455.1"/>
    <property type="molecule type" value="Genomic_DNA"/>
</dbReference>
<dbReference type="InterPro" id="IPR003200">
    <property type="entry name" value="Nict_dMeBzImd_PRibTrfase"/>
</dbReference>
<comment type="similarity">
    <text evidence="2 10">Belongs to the CobT family.</text>
</comment>
<reference evidence="12" key="1">
    <citation type="journal article" date="2019" name="Int. J. Syst. Evol. Microbiol.">
        <title>The Global Catalogue of Microorganisms (GCM) 10K type strain sequencing project: providing services to taxonomists for standard genome sequencing and annotation.</title>
        <authorList>
            <consortium name="The Broad Institute Genomics Platform"/>
            <consortium name="The Broad Institute Genome Sequencing Center for Infectious Disease"/>
            <person name="Wu L."/>
            <person name="Ma J."/>
        </authorList>
    </citation>
    <scope>NUCLEOTIDE SEQUENCE [LARGE SCALE GENOMIC DNA]</scope>
    <source>
        <strain evidence="12">JCM 18326</strain>
    </source>
</reference>
<dbReference type="CDD" id="cd02439">
    <property type="entry name" value="DMB-PRT_CobT"/>
    <property type="match status" value="1"/>
</dbReference>
<gene>
    <name evidence="10" type="primary">cobT</name>
    <name evidence="11" type="ORF">GCM10023331_30500</name>
</gene>
<keyword evidence="12" id="KW-1185">Reference proteome</keyword>
<comment type="pathway">
    <text evidence="1 10">Nucleoside biosynthesis; alpha-ribazole biosynthesis; alpha-ribazole from 5,6-dimethylbenzimidazole: step 1/2.</text>
</comment>
<dbReference type="NCBIfam" id="TIGR03160">
    <property type="entry name" value="cobT_DBIPRT"/>
    <property type="match status" value="1"/>
</dbReference>
<evidence type="ECO:0000256" key="1">
    <source>
        <dbReference type="ARBA" id="ARBA00005049"/>
    </source>
</evidence>
<evidence type="ECO:0000256" key="4">
    <source>
        <dbReference type="ARBA" id="ARBA00015486"/>
    </source>
</evidence>
<evidence type="ECO:0000313" key="11">
    <source>
        <dbReference type="EMBL" id="GAA4843455.1"/>
    </source>
</evidence>
<evidence type="ECO:0000256" key="3">
    <source>
        <dbReference type="ARBA" id="ARBA00011991"/>
    </source>
</evidence>
<evidence type="ECO:0000256" key="6">
    <source>
        <dbReference type="ARBA" id="ARBA00022676"/>
    </source>
</evidence>
<proteinExistence type="inferred from homology"/>
<evidence type="ECO:0000256" key="7">
    <source>
        <dbReference type="ARBA" id="ARBA00022679"/>
    </source>
</evidence>
<comment type="function">
    <text evidence="10">Catalyzes the synthesis of alpha-ribazole-5'-phosphate from nicotinate mononucleotide (NAMN) and 5,6-dimethylbenzimidazole (DMB).</text>
</comment>
<dbReference type="RefSeq" id="WP_345373314.1">
    <property type="nucleotide sequence ID" value="NZ_BAABJX010000048.1"/>
</dbReference>
<evidence type="ECO:0000256" key="10">
    <source>
        <dbReference type="HAMAP-Rule" id="MF_00230"/>
    </source>
</evidence>
<dbReference type="Proteomes" id="UP001500298">
    <property type="component" value="Unassembled WGS sequence"/>
</dbReference>
<protein>
    <recommendedName>
        <fullName evidence="4 10">Nicotinate-nucleotide--dimethylbenzimidazole phosphoribosyltransferase</fullName>
        <shortName evidence="10">NN:DBI PRT</shortName>
        <ecNumber evidence="3 10">2.4.2.21</ecNumber>
    </recommendedName>
    <alternativeName>
        <fullName evidence="8 10">N(1)-alpha-phosphoribosyltransferase</fullName>
    </alternativeName>
</protein>
<evidence type="ECO:0000256" key="5">
    <source>
        <dbReference type="ARBA" id="ARBA00022573"/>
    </source>
</evidence>
<keyword evidence="5 10" id="KW-0169">Cobalamin biosynthesis</keyword>
<evidence type="ECO:0000256" key="9">
    <source>
        <dbReference type="ARBA" id="ARBA00047340"/>
    </source>
</evidence>
<dbReference type="Gene3D" id="3.40.50.10210">
    <property type="match status" value="1"/>
</dbReference>
<evidence type="ECO:0000313" key="12">
    <source>
        <dbReference type="Proteomes" id="UP001500298"/>
    </source>
</evidence>
<name>A0ABP9DHL0_9BACT</name>
<keyword evidence="6 10" id="KW-0328">Glycosyltransferase</keyword>
<accession>A0ABP9DHL0</accession>
<dbReference type="PANTHER" id="PTHR43463">
    <property type="entry name" value="NICOTINATE-NUCLEOTIDE--DIMETHYLBENZIMIDAZOLE PHOSPHORIBOSYLTRANSFERASE"/>
    <property type="match status" value="1"/>
</dbReference>
<dbReference type="SUPFAM" id="SSF52733">
    <property type="entry name" value="Nicotinate mononucleotide:5,6-dimethylbenzimidazole phosphoribosyltransferase (CobT)"/>
    <property type="match status" value="1"/>
</dbReference>
<sequence length="349" mass="37437">MMNTFYIPPISSALDQVIQEKINLKTKPVSSLGKLEEVGATICRIQQSLTPVLKAPHILVFAADHGIAAQGAVNPFPQEVTYQMVYNFLSGGAAINVFGRQHDISIRVVDAGVNHDFEEVPGLINTKIDYGTKDYRFEKAMSTPQCLQALTEGATLIEDIISTGCNVIGFGEMGIGNTSSASLLMSTLCDIPIEECTGKGTGAVGAVLQKKIYALKEAQSFHGNINREDTLEVLSTFGGFEIAQMCGAMLAAAEKGMLLLIDGFISTAALLVAYSINPSTLSYCIFSHCSEEQGHKMLLKYLNATPLLNLQMCLGEGSGIAVAYPLLQSACAFINEMASFQEAKVSNQE</sequence>
<dbReference type="NCBIfam" id="NF000996">
    <property type="entry name" value="PRK00105.1"/>
    <property type="match status" value="1"/>
</dbReference>
<dbReference type="EC" id="2.4.2.21" evidence="3 10"/>
<evidence type="ECO:0000256" key="2">
    <source>
        <dbReference type="ARBA" id="ARBA00007110"/>
    </source>
</evidence>
<dbReference type="Gene3D" id="1.10.1610.10">
    <property type="match status" value="1"/>
</dbReference>
<evidence type="ECO:0000256" key="8">
    <source>
        <dbReference type="ARBA" id="ARBA00030686"/>
    </source>
</evidence>
<dbReference type="InterPro" id="IPR017846">
    <property type="entry name" value="Nict_dMeBzImd_PRibTrfase_bact"/>
</dbReference>
<dbReference type="InterPro" id="IPR023195">
    <property type="entry name" value="Nict_dMeBzImd_PRibTrfase_N"/>
</dbReference>